<dbReference type="STRING" id="1759059.ATE48_12485"/>
<keyword evidence="4" id="KW-1185">Reference proteome</keyword>
<dbReference type="InParanoid" id="A0A1B1AJD4"/>
<evidence type="ECO:0000313" key="4">
    <source>
        <dbReference type="Proteomes" id="UP000092498"/>
    </source>
</evidence>
<dbReference type="Proteomes" id="UP000092498">
    <property type="component" value="Chromosome"/>
</dbReference>
<feature type="domain" description="Potassium channel" evidence="2">
    <location>
        <begin position="70"/>
        <end position="139"/>
    </location>
</feature>
<proteinExistence type="predicted"/>
<dbReference type="KEGG" id="cbot:ATE48_12485"/>
<dbReference type="OrthoDB" id="2974133at2"/>
<sequence length="152" mass="17017">MEVPLSQLVLNLGVATLMVALTTLQHFFGLLLLTRLMSGAHTRLRPHEAAWRQAGMILLVVFGIFATHTVQVWCYAVLYRVLGEFATFEQALYFSTVSFSTLGLGDLTLSVNWRVLGAIEAVNGLVLIAWSTAFLMSVTSRLRLLEHEWLEH</sequence>
<protein>
    <recommendedName>
        <fullName evidence="2">Potassium channel domain-containing protein</fullName>
    </recommendedName>
</protein>
<reference evidence="3 4" key="1">
    <citation type="submission" date="2015-11" db="EMBL/GenBank/DDBJ databases">
        <title>Whole-Genome Sequence of Candidatus Oderbacter manganicum from the National Park Lower Oder Valley, Germany.</title>
        <authorList>
            <person name="Braun B."/>
            <person name="Liere K."/>
            <person name="Szewzyk U."/>
        </authorList>
    </citation>
    <scope>NUCLEOTIDE SEQUENCE [LARGE SCALE GENOMIC DNA]</scope>
    <source>
        <strain evidence="3 4">OTSz_A_272</strain>
    </source>
</reference>
<dbReference type="InterPro" id="IPR013099">
    <property type="entry name" value="K_chnl_dom"/>
</dbReference>
<dbReference type="Gene3D" id="1.10.287.70">
    <property type="match status" value="1"/>
</dbReference>
<dbReference type="AlphaFoldDB" id="A0A1B1AJD4"/>
<dbReference type="RefSeq" id="WP_066772003.1">
    <property type="nucleotide sequence ID" value="NZ_CP013244.1"/>
</dbReference>
<dbReference type="Pfam" id="PF07885">
    <property type="entry name" value="Ion_trans_2"/>
    <property type="match status" value="1"/>
</dbReference>
<keyword evidence="1" id="KW-1133">Transmembrane helix</keyword>
<evidence type="ECO:0000313" key="3">
    <source>
        <dbReference type="EMBL" id="ANP46674.1"/>
    </source>
</evidence>
<evidence type="ECO:0000256" key="1">
    <source>
        <dbReference type="SAM" id="Phobius"/>
    </source>
</evidence>
<feature type="transmembrane region" description="Helical" evidence="1">
    <location>
        <begin position="54"/>
        <end position="78"/>
    </location>
</feature>
<accession>A0A1B1AJD4</accession>
<dbReference type="EMBL" id="CP013244">
    <property type="protein sequence ID" value="ANP46674.1"/>
    <property type="molecule type" value="Genomic_DNA"/>
</dbReference>
<keyword evidence="1" id="KW-0812">Transmembrane</keyword>
<keyword evidence="1" id="KW-0472">Membrane</keyword>
<feature type="transmembrane region" description="Helical" evidence="1">
    <location>
        <begin position="12"/>
        <end position="33"/>
    </location>
</feature>
<dbReference type="SUPFAM" id="SSF81324">
    <property type="entry name" value="Voltage-gated potassium channels"/>
    <property type="match status" value="1"/>
</dbReference>
<gene>
    <name evidence="3" type="ORF">ATE48_12485</name>
</gene>
<evidence type="ECO:0000259" key="2">
    <source>
        <dbReference type="Pfam" id="PF07885"/>
    </source>
</evidence>
<feature type="transmembrane region" description="Helical" evidence="1">
    <location>
        <begin position="121"/>
        <end position="142"/>
    </location>
</feature>
<name>A0A1B1AJD4_9PROT</name>
<organism evidence="3 4">
    <name type="scientific">Candidatus Viadribacter manganicus</name>
    <dbReference type="NCBI Taxonomy" id="1759059"/>
    <lineage>
        <taxon>Bacteria</taxon>
        <taxon>Pseudomonadati</taxon>
        <taxon>Pseudomonadota</taxon>
        <taxon>Alphaproteobacteria</taxon>
        <taxon>Hyphomonadales</taxon>
        <taxon>Hyphomonadaceae</taxon>
        <taxon>Candidatus Viadribacter</taxon>
    </lineage>
</organism>